<dbReference type="CDD" id="cd04216">
    <property type="entry name" value="Phytocyanin"/>
    <property type="match status" value="1"/>
</dbReference>
<dbReference type="PANTHER" id="PTHR33021:SF193">
    <property type="entry name" value="OS06G0218600 PROTEIN"/>
    <property type="match status" value="1"/>
</dbReference>
<dbReference type="PROSITE" id="PS51485">
    <property type="entry name" value="PHYTOCYANIN"/>
    <property type="match status" value="1"/>
</dbReference>
<evidence type="ECO:0000259" key="6">
    <source>
        <dbReference type="PROSITE" id="PS51485"/>
    </source>
</evidence>
<dbReference type="GO" id="GO:0009055">
    <property type="term" value="F:electron transfer activity"/>
    <property type="evidence" value="ECO:0007669"/>
    <property type="project" value="InterPro"/>
</dbReference>
<dbReference type="InterPro" id="IPR008972">
    <property type="entry name" value="Cupredoxin"/>
</dbReference>
<feature type="signal peptide" evidence="5">
    <location>
        <begin position="1"/>
        <end position="23"/>
    </location>
</feature>
<dbReference type="GO" id="GO:0005886">
    <property type="term" value="C:plasma membrane"/>
    <property type="evidence" value="ECO:0007669"/>
    <property type="project" value="TreeGrafter"/>
</dbReference>
<accession>A0AB40BHC9</accession>
<evidence type="ECO:0000256" key="4">
    <source>
        <dbReference type="SAM" id="MobiDB-lite"/>
    </source>
</evidence>
<dbReference type="AlphaFoldDB" id="A0AB40BHC9"/>
<protein>
    <submittedName>
        <fullName evidence="8">Blue copper protein-like</fullName>
    </submittedName>
</protein>
<proteinExistence type="predicted"/>
<feature type="compositionally biased region" description="Low complexity" evidence="4">
    <location>
        <begin position="128"/>
        <end position="158"/>
    </location>
</feature>
<dbReference type="Pfam" id="PF02298">
    <property type="entry name" value="Cu_bind_like"/>
    <property type="match status" value="1"/>
</dbReference>
<feature type="chain" id="PRO_5044290717" evidence="5">
    <location>
        <begin position="24"/>
        <end position="186"/>
    </location>
</feature>
<dbReference type="Gene3D" id="2.60.40.420">
    <property type="entry name" value="Cupredoxins - blue copper proteins"/>
    <property type="match status" value="1"/>
</dbReference>
<dbReference type="InterPro" id="IPR039391">
    <property type="entry name" value="Phytocyanin-like"/>
</dbReference>
<keyword evidence="3" id="KW-0325">Glycoprotein</keyword>
<keyword evidence="1" id="KW-0479">Metal-binding</keyword>
<dbReference type="PROSITE" id="PS00196">
    <property type="entry name" value="COPPER_BLUE"/>
    <property type="match status" value="1"/>
</dbReference>
<keyword evidence="5" id="KW-0732">Signal</keyword>
<dbReference type="InterPro" id="IPR003245">
    <property type="entry name" value="Phytocyanin_dom"/>
</dbReference>
<evidence type="ECO:0000256" key="3">
    <source>
        <dbReference type="ARBA" id="ARBA00023180"/>
    </source>
</evidence>
<dbReference type="SUPFAM" id="SSF49503">
    <property type="entry name" value="Cupredoxins"/>
    <property type="match status" value="1"/>
</dbReference>
<dbReference type="FunFam" id="2.60.40.420:FF:000003">
    <property type="entry name" value="Blue copper"/>
    <property type="match status" value="1"/>
</dbReference>
<sequence>MAIRVCSIVVLLLLVCCVSLVLSTDYTVGDTSGWNSGVDYSSWTSGKTFNVGDNLVFSYTSGVHTVAEVSSSDYDSCSSSNAISTDSSGSTTVALKATGTRYFICTVPGHCSNGMKLSVTVAGGGGSSSTPTTPTSPSTTTPSTTITPPSSTTTTTTGTHYSGAGALSPATAILVGVLSLLKLTLL</sequence>
<evidence type="ECO:0000313" key="7">
    <source>
        <dbReference type="Proteomes" id="UP001515500"/>
    </source>
</evidence>
<dbReference type="Proteomes" id="UP001515500">
    <property type="component" value="Chromosome 6"/>
</dbReference>
<dbReference type="GeneID" id="120262929"/>
<feature type="region of interest" description="Disordered" evidence="4">
    <location>
        <begin position="122"/>
        <end position="158"/>
    </location>
</feature>
<dbReference type="InterPro" id="IPR028871">
    <property type="entry name" value="BlueCu_1_BS"/>
</dbReference>
<dbReference type="RefSeq" id="XP_039126776.1">
    <property type="nucleotide sequence ID" value="XM_039270842.1"/>
</dbReference>
<evidence type="ECO:0000256" key="1">
    <source>
        <dbReference type="ARBA" id="ARBA00022723"/>
    </source>
</evidence>
<organism evidence="7 8">
    <name type="scientific">Dioscorea cayennensis subsp. rotundata</name>
    <name type="common">White Guinea yam</name>
    <name type="synonym">Dioscorea rotundata</name>
    <dbReference type="NCBI Taxonomy" id="55577"/>
    <lineage>
        <taxon>Eukaryota</taxon>
        <taxon>Viridiplantae</taxon>
        <taxon>Streptophyta</taxon>
        <taxon>Embryophyta</taxon>
        <taxon>Tracheophyta</taxon>
        <taxon>Spermatophyta</taxon>
        <taxon>Magnoliopsida</taxon>
        <taxon>Liliopsida</taxon>
        <taxon>Dioscoreales</taxon>
        <taxon>Dioscoreaceae</taxon>
        <taxon>Dioscorea</taxon>
    </lineage>
</organism>
<dbReference type="GO" id="GO:0046872">
    <property type="term" value="F:metal ion binding"/>
    <property type="evidence" value="ECO:0007669"/>
    <property type="project" value="UniProtKB-KW"/>
</dbReference>
<keyword evidence="2" id="KW-0186">Copper</keyword>
<reference evidence="8" key="1">
    <citation type="submission" date="2025-08" db="UniProtKB">
        <authorList>
            <consortium name="RefSeq"/>
        </authorList>
    </citation>
    <scope>IDENTIFICATION</scope>
</reference>
<gene>
    <name evidence="8" type="primary">LOC120262929</name>
</gene>
<evidence type="ECO:0000313" key="8">
    <source>
        <dbReference type="RefSeq" id="XP_039126776.1"/>
    </source>
</evidence>
<evidence type="ECO:0000256" key="2">
    <source>
        <dbReference type="ARBA" id="ARBA00023008"/>
    </source>
</evidence>
<feature type="domain" description="Phytocyanin" evidence="6">
    <location>
        <begin position="24"/>
        <end position="123"/>
    </location>
</feature>
<dbReference type="PANTHER" id="PTHR33021">
    <property type="entry name" value="BLUE COPPER PROTEIN"/>
    <property type="match status" value="1"/>
</dbReference>
<keyword evidence="7" id="KW-1185">Reference proteome</keyword>
<name>A0AB40BHC9_DIOCR</name>
<evidence type="ECO:0000256" key="5">
    <source>
        <dbReference type="SAM" id="SignalP"/>
    </source>
</evidence>